<name>A0A366SD27_9ENTE</name>
<comment type="caution">
    <text evidence="8">The sequence shown here is derived from an EMBL/GenBank/DDBJ whole genome shotgun (WGS) entry which is preliminary data.</text>
</comment>
<keyword evidence="5" id="KW-0408">Iron</keyword>
<dbReference type="PANTHER" id="PTHR43787:SF3">
    <property type="entry name" value="ARYLSULFATASE REGULATORY PROTEIN"/>
    <property type="match status" value="1"/>
</dbReference>
<dbReference type="EMBL" id="LEOY01000025">
    <property type="protein sequence ID" value="RBR27254.1"/>
    <property type="molecule type" value="Genomic_DNA"/>
</dbReference>
<reference evidence="8 9" key="1">
    <citation type="submission" date="2015-06" db="EMBL/GenBank/DDBJ databases">
        <title>The Genome Sequence of Enterococcus cecorum 170AEA1.</title>
        <authorList>
            <consortium name="The Broad Institute Genomics Platform"/>
            <consortium name="The Broad Institute Genome Sequencing Center for Infectious Disease"/>
            <person name="Earl A.M."/>
            <person name="Van Tyne D."/>
            <person name="Lebreton F."/>
            <person name="Saavedra J.T."/>
            <person name="Gilmore M.S."/>
            <person name="Manson McGuire A."/>
            <person name="Clock S."/>
            <person name="Crupain M."/>
            <person name="Rangan U."/>
            <person name="Young S."/>
            <person name="Abouelleil A."/>
            <person name="Cao P."/>
            <person name="Chapman S.B."/>
            <person name="Griggs A."/>
            <person name="Priest M."/>
            <person name="Shea T."/>
            <person name="Wortman J."/>
            <person name="Nusbaum C."/>
            <person name="Birren B."/>
        </authorList>
    </citation>
    <scope>NUCLEOTIDE SEQUENCE [LARGE SCALE GENOMIC DNA]</scope>
    <source>
        <strain evidence="8 9">170AEA1</strain>
    </source>
</reference>
<evidence type="ECO:0000256" key="3">
    <source>
        <dbReference type="ARBA" id="ARBA00022691"/>
    </source>
</evidence>
<keyword evidence="4" id="KW-0479">Metal-binding</keyword>
<evidence type="ECO:0000259" key="7">
    <source>
        <dbReference type="PROSITE" id="PS51918"/>
    </source>
</evidence>
<dbReference type="CDD" id="cd01335">
    <property type="entry name" value="Radical_SAM"/>
    <property type="match status" value="1"/>
</dbReference>
<keyword evidence="2" id="KW-0004">4Fe-4S</keyword>
<dbReference type="SFLD" id="SFLDG01067">
    <property type="entry name" value="SPASM/twitch_domain_containing"/>
    <property type="match status" value="1"/>
</dbReference>
<dbReference type="AlphaFoldDB" id="A0A366SD27"/>
<gene>
    <name evidence="8" type="ORF">EB18_02319</name>
</gene>
<dbReference type="PANTHER" id="PTHR43787">
    <property type="entry name" value="FEMO COFACTOR BIOSYNTHESIS PROTEIN NIFB-RELATED"/>
    <property type="match status" value="1"/>
</dbReference>
<evidence type="ECO:0000256" key="1">
    <source>
        <dbReference type="ARBA" id="ARBA00001966"/>
    </source>
</evidence>
<dbReference type="GO" id="GO:0051539">
    <property type="term" value="F:4 iron, 4 sulfur cluster binding"/>
    <property type="evidence" value="ECO:0007669"/>
    <property type="project" value="UniProtKB-KW"/>
</dbReference>
<dbReference type="Gene3D" id="3.20.20.70">
    <property type="entry name" value="Aldolase class I"/>
    <property type="match status" value="1"/>
</dbReference>
<dbReference type="InterPro" id="IPR007197">
    <property type="entry name" value="rSAM"/>
</dbReference>
<keyword evidence="6" id="KW-0411">Iron-sulfur</keyword>
<dbReference type="UniPathway" id="UPA00782"/>
<comment type="cofactor">
    <cofactor evidence="1">
        <name>[4Fe-4S] cluster</name>
        <dbReference type="ChEBI" id="CHEBI:49883"/>
    </cofactor>
</comment>
<dbReference type="GO" id="GO:0046872">
    <property type="term" value="F:metal ion binding"/>
    <property type="evidence" value="ECO:0007669"/>
    <property type="project" value="UniProtKB-KW"/>
</dbReference>
<evidence type="ECO:0000313" key="9">
    <source>
        <dbReference type="Proteomes" id="UP000252800"/>
    </source>
</evidence>
<feature type="domain" description="Radical SAM core" evidence="7">
    <location>
        <begin position="73"/>
        <end position="306"/>
    </location>
</feature>
<evidence type="ECO:0000256" key="5">
    <source>
        <dbReference type="ARBA" id="ARBA00023004"/>
    </source>
</evidence>
<keyword evidence="3" id="KW-0949">S-adenosyl-L-methionine</keyword>
<dbReference type="InterPro" id="IPR013785">
    <property type="entry name" value="Aldolase_TIM"/>
</dbReference>
<dbReference type="GO" id="GO:0003824">
    <property type="term" value="F:catalytic activity"/>
    <property type="evidence" value="ECO:0007669"/>
    <property type="project" value="InterPro"/>
</dbReference>
<evidence type="ECO:0000256" key="4">
    <source>
        <dbReference type="ARBA" id="ARBA00022723"/>
    </source>
</evidence>
<dbReference type="Pfam" id="PF04055">
    <property type="entry name" value="Radical_SAM"/>
    <property type="match status" value="1"/>
</dbReference>
<dbReference type="SFLD" id="SFLDS00029">
    <property type="entry name" value="Radical_SAM"/>
    <property type="match status" value="1"/>
</dbReference>
<evidence type="ECO:0000256" key="6">
    <source>
        <dbReference type="ARBA" id="ARBA00023014"/>
    </source>
</evidence>
<dbReference type="RefSeq" id="WP_113785281.1">
    <property type="nucleotide sequence ID" value="NZ_KZ845750.1"/>
</dbReference>
<dbReference type="Proteomes" id="UP000252800">
    <property type="component" value="Unassembled WGS sequence"/>
</dbReference>
<protein>
    <recommendedName>
        <fullName evidence="7">Radical SAM core domain-containing protein</fullName>
    </recommendedName>
</protein>
<organism evidence="8 9">
    <name type="scientific">Enterococcus cecorum</name>
    <dbReference type="NCBI Taxonomy" id="44008"/>
    <lineage>
        <taxon>Bacteria</taxon>
        <taxon>Bacillati</taxon>
        <taxon>Bacillota</taxon>
        <taxon>Bacilli</taxon>
        <taxon>Lactobacillales</taxon>
        <taxon>Enterococcaceae</taxon>
        <taxon>Enterococcus</taxon>
    </lineage>
</organism>
<dbReference type="InterPro" id="IPR058240">
    <property type="entry name" value="rSAM_sf"/>
</dbReference>
<evidence type="ECO:0000256" key="2">
    <source>
        <dbReference type="ARBA" id="ARBA00022485"/>
    </source>
</evidence>
<dbReference type="NCBIfam" id="TIGR04085">
    <property type="entry name" value="rSAM_more_4Fe4S"/>
    <property type="match status" value="1"/>
</dbReference>
<accession>A0A366SD27</accession>
<dbReference type="InterPro" id="IPR023885">
    <property type="entry name" value="4Fe4S-binding_SPASM_dom"/>
</dbReference>
<dbReference type="PROSITE" id="PS51918">
    <property type="entry name" value="RADICAL_SAM"/>
    <property type="match status" value="1"/>
</dbReference>
<proteinExistence type="predicted"/>
<sequence>MKLSPYILHTDTDEGRVYYNTKNNHSFFISSRLVEKMKDDVEIQNQHESYLKSYHYNQEDKEFEKVTAEIAKADETILEFTILTHGDCNFRCKYCYEKFEDIAMSEEVEQAISEFAEKLLSVKNYKQFHVHWFGGEPLLGYRTIKALSSKFQEYCDRYGVAYSSDITTNGFLLTRNKQAELIEKCSVTSFQITVDGDQEGHDSQRVLVNGQGSYQRILNNLKQLSSSTFQFNCIIRFNLSESNLVSVSNFLDQDGKFLKDDERFELLFYNVSDWGQGSREKDYCVRMLAEDKSYEFARKAYENGYKLNYPESFLHNSFTCYANRLNHYMFNVRGIIQACTIDLYSSQNVFGNIVTKSINETKRKHWVKNIDVERCQNCPYVLICKSGHCPLVRNSKTSSWERLCQSNKRRIQKSLALFALTKGYNDVLDVL</sequence>
<evidence type="ECO:0000313" key="8">
    <source>
        <dbReference type="EMBL" id="RBR27254.1"/>
    </source>
</evidence>
<dbReference type="SUPFAM" id="SSF102114">
    <property type="entry name" value="Radical SAM enzymes"/>
    <property type="match status" value="1"/>
</dbReference>